<accession>A0A3S0A9J3</accession>
<feature type="binding site" evidence="1">
    <location>
        <position position="218"/>
    </location>
    <ligand>
        <name>Mg(2+)</name>
        <dbReference type="ChEBI" id="CHEBI:18420"/>
        <label>1</label>
        <note>catalytic</note>
    </ligand>
</feature>
<keyword evidence="1" id="KW-0479">Metal-binding</keyword>
<dbReference type="Proteomes" id="UP000276128">
    <property type="component" value="Unassembled WGS sequence"/>
</dbReference>
<dbReference type="Gene3D" id="3.40.190.80">
    <property type="match status" value="1"/>
</dbReference>
<dbReference type="PANTHER" id="PTHR20854:SF4">
    <property type="entry name" value="INOSITOL-1-MONOPHOSPHATASE-RELATED"/>
    <property type="match status" value="1"/>
</dbReference>
<proteinExistence type="predicted"/>
<sequence length="279" mass="30405">MKQMERSTWTLAREVAERAAKKAGELARSRFGSQLGTQMKDERGDLVTEIDLLADRLIVDEIMSVFPTHRIYSEEAGEGGAASEWVWHVDPLDGTNNYAIGLPLYGVCISLSYQGQIILGVVYDSHLGVTYTAVHGDGAWQEDVKLAPHPQGALAKSSISWIQGHVVKKDNLRALRLRHHLEFATKRVLRLWAPSIAWAMLARGDLHGIVLYDSEGEDLYAGLLLAQEAGVKVTDFAGVPLGLLNGGNEGKPAGAQFVVAAVPAYHDELLRMVQAGLAE</sequence>
<dbReference type="CDD" id="cd01637">
    <property type="entry name" value="IMPase_like"/>
    <property type="match status" value="1"/>
</dbReference>
<feature type="binding site" evidence="1">
    <location>
        <position position="74"/>
    </location>
    <ligand>
        <name>Mg(2+)</name>
        <dbReference type="ChEBI" id="CHEBI:18420"/>
        <label>1</label>
        <note>catalytic</note>
    </ligand>
</feature>
<dbReference type="GO" id="GO:0006020">
    <property type="term" value="P:inositol metabolic process"/>
    <property type="evidence" value="ECO:0007669"/>
    <property type="project" value="TreeGrafter"/>
</dbReference>
<keyword evidence="3" id="KW-1185">Reference proteome</keyword>
<feature type="binding site" evidence="1">
    <location>
        <position position="92"/>
    </location>
    <ligand>
        <name>Mg(2+)</name>
        <dbReference type="ChEBI" id="CHEBI:18420"/>
        <label>1</label>
        <note>catalytic</note>
    </ligand>
</feature>
<keyword evidence="1" id="KW-0460">Magnesium</keyword>
<feature type="binding site" evidence="1">
    <location>
        <position position="90"/>
    </location>
    <ligand>
        <name>Mg(2+)</name>
        <dbReference type="ChEBI" id="CHEBI:18420"/>
        <label>2</label>
    </ligand>
</feature>
<dbReference type="GO" id="GO:0046872">
    <property type="term" value="F:metal ion binding"/>
    <property type="evidence" value="ECO:0007669"/>
    <property type="project" value="UniProtKB-KW"/>
</dbReference>
<dbReference type="InterPro" id="IPR000760">
    <property type="entry name" value="Inositol_monophosphatase-like"/>
</dbReference>
<comment type="cofactor">
    <cofactor evidence="1">
        <name>Mg(2+)</name>
        <dbReference type="ChEBI" id="CHEBI:18420"/>
    </cofactor>
</comment>
<gene>
    <name evidence="2" type="ORF">EJQ19_20220</name>
</gene>
<name>A0A3S0A9J3_9BACL</name>
<reference evidence="2 3" key="1">
    <citation type="submission" date="2018-12" db="EMBL/GenBank/DDBJ databases">
        <title>Bacillus ochoae sp. nov., Paenibacillus whitsoniae sp. nov., Paenibacillus spiritus sp. nov. Isolated from the Mars Exploration Rover during spacecraft assembly.</title>
        <authorList>
            <person name="Seuylemezian A."/>
            <person name="Vaishampayan P."/>
        </authorList>
    </citation>
    <scope>NUCLEOTIDE SEQUENCE [LARGE SCALE GENOMIC DNA]</scope>
    <source>
        <strain evidence="2 3">MER 54</strain>
    </source>
</reference>
<dbReference type="GO" id="GO:0007165">
    <property type="term" value="P:signal transduction"/>
    <property type="evidence" value="ECO:0007669"/>
    <property type="project" value="TreeGrafter"/>
</dbReference>
<dbReference type="Gene3D" id="3.30.540.10">
    <property type="entry name" value="Fructose-1,6-Bisphosphatase, subunit A, domain 1"/>
    <property type="match status" value="1"/>
</dbReference>
<dbReference type="Pfam" id="PF00459">
    <property type="entry name" value="Inositol_P"/>
    <property type="match status" value="1"/>
</dbReference>
<dbReference type="SUPFAM" id="SSF56655">
    <property type="entry name" value="Carbohydrate phosphatase"/>
    <property type="match status" value="1"/>
</dbReference>
<dbReference type="EMBL" id="RXHU01000063">
    <property type="protein sequence ID" value="RTE07884.1"/>
    <property type="molecule type" value="Genomic_DNA"/>
</dbReference>
<dbReference type="PANTHER" id="PTHR20854">
    <property type="entry name" value="INOSITOL MONOPHOSPHATASE"/>
    <property type="match status" value="1"/>
</dbReference>
<comment type="caution">
    <text evidence="2">The sequence shown here is derived from an EMBL/GenBank/DDBJ whole genome shotgun (WGS) entry which is preliminary data.</text>
</comment>
<evidence type="ECO:0000313" key="2">
    <source>
        <dbReference type="EMBL" id="RTE07884.1"/>
    </source>
</evidence>
<organism evidence="2 3">
    <name type="scientific">Paenibacillus whitsoniae</name>
    <dbReference type="NCBI Taxonomy" id="2496558"/>
    <lineage>
        <taxon>Bacteria</taxon>
        <taxon>Bacillati</taxon>
        <taxon>Bacillota</taxon>
        <taxon>Bacilli</taxon>
        <taxon>Bacillales</taxon>
        <taxon>Paenibacillaceae</taxon>
        <taxon>Paenibacillus</taxon>
    </lineage>
</organism>
<dbReference type="GO" id="GO:0008934">
    <property type="term" value="F:inositol monophosphate 1-phosphatase activity"/>
    <property type="evidence" value="ECO:0007669"/>
    <property type="project" value="TreeGrafter"/>
</dbReference>
<protein>
    <submittedName>
        <fullName evidence="2">Inositol monophosphatase</fullName>
    </submittedName>
</protein>
<evidence type="ECO:0000313" key="3">
    <source>
        <dbReference type="Proteomes" id="UP000276128"/>
    </source>
</evidence>
<feature type="binding site" evidence="1">
    <location>
        <position position="93"/>
    </location>
    <ligand>
        <name>Mg(2+)</name>
        <dbReference type="ChEBI" id="CHEBI:18420"/>
        <label>2</label>
    </ligand>
</feature>
<dbReference type="AlphaFoldDB" id="A0A3S0A9J3"/>
<evidence type="ECO:0000256" key="1">
    <source>
        <dbReference type="PIRSR" id="PIRSR600760-2"/>
    </source>
</evidence>
<dbReference type="PRINTS" id="PR00377">
    <property type="entry name" value="IMPHPHTASES"/>
</dbReference>
<dbReference type="OrthoDB" id="9772456at2"/>